<organism evidence="2 3">
    <name type="scientific">Parachaetomium inaequale</name>
    <dbReference type="NCBI Taxonomy" id="2588326"/>
    <lineage>
        <taxon>Eukaryota</taxon>
        <taxon>Fungi</taxon>
        <taxon>Dikarya</taxon>
        <taxon>Ascomycota</taxon>
        <taxon>Pezizomycotina</taxon>
        <taxon>Sordariomycetes</taxon>
        <taxon>Sordariomycetidae</taxon>
        <taxon>Sordariales</taxon>
        <taxon>Chaetomiaceae</taxon>
        <taxon>Parachaetomium</taxon>
    </lineage>
</organism>
<proteinExistence type="predicted"/>
<evidence type="ECO:0000313" key="2">
    <source>
        <dbReference type="EMBL" id="KAK4041103.1"/>
    </source>
</evidence>
<feature type="region of interest" description="Disordered" evidence="1">
    <location>
        <begin position="1"/>
        <end position="62"/>
    </location>
</feature>
<keyword evidence="3" id="KW-1185">Reference proteome</keyword>
<sequence length="137" mass="14485">MSSTAPQIEATSAEAQPEQQQQQQLEETQQQETQTSPDAAATTDTPAPKEEEKAPKPNPLKKLTSVFKTLFGCLRKPAVRDEQLEEAKDGGVKKAVEDGHASETPAAADAEKAAAPAVEQELPGQAIGEEPVVGGRI</sequence>
<accession>A0AAN6PHK1</accession>
<feature type="compositionally biased region" description="Low complexity" evidence="1">
    <location>
        <begin position="9"/>
        <end position="46"/>
    </location>
</feature>
<feature type="compositionally biased region" description="Basic and acidic residues" evidence="1">
    <location>
        <begin position="79"/>
        <end position="101"/>
    </location>
</feature>
<name>A0AAN6PHK1_9PEZI</name>
<dbReference type="Proteomes" id="UP001303115">
    <property type="component" value="Unassembled WGS sequence"/>
</dbReference>
<feature type="compositionally biased region" description="Low complexity" evidence="1">
    <location>
        <begin position="102"/>
        <end position="121"/>
    </location>
</feature>
<gene>
    <name evidence="2" type="ORF">C8A01DRAFT_34835</name>
</gene>
<dbReference type="AlphaFoldDB" id="A0AAN6PHK1"/>
<dbReference type="EMBL" id="MU854363">
    <property type="protein sequence ID" value="KAK4041103.1"/>
    <property type="molecule type" value="Genomic_DNA"/>
</dbReference>
<reference evidence="3" key="1">
    <citation type="journal article" date="2023" name="Mol. Phylogenet. Evol.">
        <title>Genome-scale phylogeny and comparative genomics of the fungal order Sordariales.</title>
        <authorList>
            <person name="Hensen N."/>
            <person name="Bonometti L."/>
            <person name="Westerberg I."/>
            <person name="Brannstrom I.O."/>
            <person name="Guillou S."/>
            <person name="Cros-Aarteil S."/>
            <person name="Calhoun S."/>
            <person name="Haridas S."/>
            <person name="Kuo A."/>
            <person name="Mondo S."/>
            <person name="Pangilinan J."/>
            <person name="Riley R."/>
            <person name="LaButti K."/>
            <person name="Andreopoulos B."/>
            <person name="Lipzen A."/>
            <person name="Chen C."/>
            <person name="Yan M."/>
            <person name="Daum C."/>
            <person name="Ng V."/>
            <person name="Clum A."/>
            <person name="Steindorff A."/>
            <person name="Ohm R.A."/>
            <person name="Martin F."/>
            <person name="Silar P."/>
            <person name="Natvig D.O."/>
            <person name="Lalanne C."/>
            <person name="Gautier V."/>
            <person name="Ament-Velasquez S.L."/>
            <person name="Kruys A."/>
            <person name="Hutchinson M.I."/>
            <person name="Powell A.J."/>
            <person name="Barry K."/>
            <person name="Miller A.N."/>
            <person name="Grigoriev I.V."/>
            <person name="Debuchy R."/>
            <person name="Gladieux P."/>
            <person name="Hiltunen Thoren M."/>
            <person name="Johannesson H."/>
        </authorList>
    </citation>
    <scope>NUCLEOTIDE SEQUENCE [LARGE SCALE GENOMIC DNA]</scope>
    <source>
        <strain evidence="3">CBS 284.82</strain>
    </source>
</reference>
<protein>
    <submittedName>
        <fullName evidence="2">Uncharacterized protein</fullName>
    </submittedName>
</protein>
<evidence type="ECO:0000256" key="1">
    <source>
        <dbReference type="SAM" id="MobiDB-lite"/>
    </source>
</evidence>
<comment type="caution">
    <text evidence="2">The sequence shown here is derived from an EMBL/GenBank/DDBJ whole genome shotgun (WGS) entry which is preliminary data.</text>
</comment>
<feature type="region of interest" description="Disordered" evidence="1">
    <location>
        <begin position="79"/>
        <end position="137"/>
    </location>
</feature>
<evidence type="ECO:0000313" key="3">
    <source>
        <dbReference type="Proteomes" id="UP001303115"/>
    </source>
</evidence>